<protein>
    <submittedName>
        <fullName evidence="2">Uncharacterized protein</fullName>
    </submittedName>
</protein>
<reference evidence="3" key="1">
    <citation type="journal article" date="2019" name="Int. J. Syst. Evol. Microbiol.">
        <title>The Global Catalogue of Microorganisms (GCM) 10K type strain sequencing project: providing services to taxonomists for standard genome sequencing and annotation.</title>
        <authorList>
            <consortium name="The Broad Institute Genomics Platform"/>
            <consortium name="The Broad Institute Genome Sequencing Center for Infectious Disease"/>
            <person name="Wu L."/>
            <person name="Ma J."/>
        </authorList>
    </citation>
    <scope>NUCLEOTIDE SEQUENCE [LARGE SCALE GENOMIC DNA]</scope>
    <source>
        <strain evidence="3">CECT 7069</strain>
    </source>
</reference>
<dbReference type="Proteomes" id="UP001224644">
    <property type="component" value="Unassembled WGS sequence"/>
</dbReference>
<evidence type="ECO:0000256" key="1">
    <source>
        <dbReference type="SAM" id="MobiDB-lite"/>
    </source>
</evidence>
<comment type="caution">
    <text evidence="2">The sequence shown here is derived from an EMBL/GenBank/DDBJ whole genome shotgun (WGS) entry which is preliminary data.</text>
</comment>
<gene>
    <name evidence="2" type="ORF">QWZ12_10735</name>
</gene>
<organism evidence="2 3">
    <name type="scientific">Methylobacterium adhaesivum</name>
    <dbReference type="NCBI Taxonomy" id="333297"/>
    <lineage>
        <taxon>Bacteria</taxon>
        <taxon>Pseudomonadati</taxon>
        <taxon>Pseudomonadota</taxon>
        <taxon>Alphaproteobacteria</taxon>
        <taxon>Hyphomicrobiales</taxon>
        <taxon>Methylobacteriaceae</taxon>
        <taxon>Methylobacterium</taxon>
    </lineage>
</organism>
<proteinExistence type="predicted"/>
<dbReference type="EMBL" id="JAUFPX010000007">
    <property type="protein sequence ID" value="MDN3591088.1"/>
    <property type="molecule type" value="Genomic_DNA"/>
</dbReference>
<feature type="region of interest" description="Disordered" evidence="1">
    <location>
        <begin position="1"/>
        <end position="29"/>
    </location>
</feature>
<keyword evidence="3" id="KW-1185">Reference proteome</keyword>
<sequence>MLPPSRSFETPQREFSRKNSPRERDEPRRAATLLPWTIKLCLALGFAALGATQYLSRAAESGALRQFARAGTPDPETTGAIGAAAARTTLDPCTTLDLRR</sequence>
<feature type="compositionally biased region" description="Basic and acidic residues" evidence="1">
    <location>
        <begin position="11"/>
        <end position="29"/>
    </location>
</feature>
<name>A0ABT8BGU3_9HYPH</name>
<evidence type="ECO:0000313" key="3">
    <source>
        <dbReference type="Proteomes" id="UP001224644"/>
    </source>
</evidence>
<evidence type="ECO:0000313" key="2">
    <source>
        <dbReference type="EMBL" id="MDN3591088.1"/>
    </source>
</evidence>
<accession>A0ABT8BGU3</accession>
<dbReference type="RefSeq" id="WP_238223198.1">
    <property type="nucleotide sequence ID" value="NZ_BPQD01000005.1"/>
</dbReference>